<organism evidence="10 11">
    <name type="scientific">Geranomyces variabilis</name>
    <dbReference type="NCBI Taxonomy" id="109894"/>
    <lineage>
        <taxon>Eukaryota</taxon>
        <taxon>Fungi</taxon>
        <taxon>Fungi incertae sedis</taxon>
        <taxon>Chytridiomycota</taxon>
        <taxon>Chytridiomycota incertae sedis</taxon>
        <taxon>Chytridiomycetes</taxon>
        <taxon>Spizellomycetales</taxon>
        <taxon>Powellomycetaceae</taxon>
        <taxon>Geranomyces</taxon>
    </lineage>
</organism>
<evidence type="ECO:0000256" key="5">
    <source>
        <dbReference type="ARBA" id="ARBA00022927"/>
    </source>
</evidence>
<comment type="similarity">
    <text evidence="2">Belongs to the COG7 family.</text>
</comment>
<comment type="caution">
    <text evidence="10">The sequence shown here is derived from an EMBL/GenBank/DDBJ whole genome shotgun (WGS) entry which is preliminary data.</text>
</comment>
<accession>A0AAD5XLL0</accession>
<evidence type="ECO:0000256" key="9">
    <source>
        <dbReference type="SAM" id="MobiDB-lite"/>
    </source>
</evidence>
<feature type="region of interest" description="Disordered" evidence="9">
    <location>
        <begin position="60"/>
        <end position="123"/>
    </location>
</feature>
<comment type="subcellular location">
    <subcellularLocation>
        <location evidence="1">Golgi apparatus membrane</location>
        <topology evidence="1">Peripheral membrane protein</topology>
    </subcellularLocation>
</comment>
<dbReference type="Pfam" id="PF10191">
    <property type="entry name" value="COG7"/>
    <property type="match status" value="1"/>
</dbReference>
<feature type="region of interest" description="Disordered" evidence="9">
    <location>
        <begin position="824"/>
        <end position="857"/>
    </location>
</feature>
<feature type="compositionally biased region" description="Basic and acidic residues" evidence="9">
    <location>
        <begin position="91"/>
        <end position="101"/>
    </location>
</feature>
<dbReference type="PANTHER" id="PTHR21443">
    <property type="entry name" value="CONSERVED OLIGOMERIC GOLGI COMPLEX COMPONENT 7"/>
    <property type="match status" value="1"/>
</dbReference>
<evidence type="ECO:0000256" key="7">
    <source>
        <dbReference type="ARBA" id="ARBA00023136"/>
    </source>
</evidence>
<sequence length="962" mass="104854">MTTAEHLKPPRPPSTAQTPPPPSVSRALSGVLASSPANAYGIDIDAFLVPDFDLKKWVNDALSAPPPPPPSASVTQSSASAASRAQPQLALHDKRDDDRSASAESLPRALSRQSSLSSLSNATGSRSANIDQLASGLVLKLQLLSLDVSGKFEQLSDEVVRNMPRALYDLEVIRKDAKKVGEALVDGKRDFDRAERGGGGAFKDLVKLDLVRGRMVATRLALKEAENWSTLAGEMDAIFAAEDFEKASLRLEEAQRSLTMLSATPDYAEREALLLELQTKLQSTIEPRAMAVLTDHDAEAARKLYRVFVRIQKSGDFVKHYNATQTMGLMRFWQEYDEDSTVRAAQAGNDDELAEWLTQFYDEILRILGKELPWCGYVFPNPQRVVHDLVRTLFASLRPSFEIRVRALAERVGEAGLLTVVKAYQATVQFGLKLERLLCGSGGARSPGPTSPSRQTGIPPSPTAAPFTVEELAKWGDVPFDAFLAYQQRYGQLEQDHLVFLANNLLAAERTSDYMEITRAMADSAPKLTTCAEAALLRCRVFTAGFGTAELVSALDEFFTAAFARYDALLLRLRGEIGLATTEQERAADFGSSTLVSTDEFGGGELGRQEWGNFQVGLKVLGVCGALRKRLDTFEQAASRALAAAGTKALAAQWRTPTEFWLEDKKNVGGSDECMASFLALRTSTLNSYELRNVLDAMTGESAAASVELSTSTTTRLPADSILRRAHPALLAFTIASQRFVFDTLFSLIDAQLATLPSMPTWAADARTTAGPFDLDVPQFSLSPSSYVTRVGEHLLTLPQQLDLYVGDEALACEIERLPFLKPEAANPEEAGVSSEARPGGETSDHSGEDNNDEEQDDDDITYLWIKSISLATMALYTDRASAISRLSADGAKQLATDVRYLGNVFEAMDVDRSPLFRVLLDVLEVDAGGLAALVGTTRSKKERELVERVGRIRGIGIARYP</sequence>
<keyword evidence="11" id="KW-1185">Reference proteome</keyword>
<dbReference type="EMBL" id="JADGJQ010000047">
    <property type="protein sequence ID" value="KAJ3175889.1"/>
    <property type="molecule type" value="Genomic_DNA"/>
</dbReference>
<evidence type="ECO:0000313" key="10">
    <source>
        <dbReference type="EMBL" id="KAJ3175889.1"/>
    </source>
</evidence>
<proteinExistence type="inferred from homology"/>
<keyword evidence="7" id="KW-0472">Membrane</keyword>
<keyword evidence="6" id="KW-0333">Golgi apparatus</keyword>
<keyword evidence="4" id="KW-0813">Transport</keyword>
<reference evidence="10" key="1">
    <citation type="submission" date="2020-05" db="EMBL/GenBank/DDBJ databases">
        <title>Phylogenomic resolution of chytrid fungi.</title>
        <authorList>
            <person name="Stajich J.E."/>
            <person name="Amses K."/>
            <person name="Simmons R."/>
            <person name="Seto K."/>
            <person name="Myers J."/>
            <person name="Bonds A."/>
            <person name="Quandt C.A."/>
            <person name="Barry K."/>
            <person name="Liu P."/>
            <person name="Grigoriev I."/>
            <person name="Longcore J.E."/>
            <person name="James T.Y."/>
        </authorList>
    </citation>
    <scope>NUCLEOTIDE SEQUENCE</scope>
    <source>
        <strain evidence="10">JEL0379</strain>
    </source>
</reference>
<evidence type="ECO:0000256" key="3">
    <source>
        <dbReference type="ARBA" id="ARBA00020984"/>
    </source>
</evidence>
<dbReference type="InterPro" id="IPR019335">
    <property type="entry name" value="COG7"/>
</dbReference>
<evidence type="ECO:0000256" key="8">
    <source>
        <dbReference type="ARBA" id="ARBA00031345"/>
    </source>
</evidence>
<feature type="region of interest" description="Disordered" evidence="9">
    <location>
        <begin position="443"/>
        <end position="462"/>
    </location>
</feature>
<dbReference type="GO" id="GO:0006886">
    <property type="term" value="P:intracellular protein transport"/>
    <property type="evidence" value="ECO:0007669"/>
    <property type="project" value="InterPro"/>
</dbReference>
<evidence type="ECO:0000256" key="4">
    <source>
        <dbReference type="ARBA" id="ARBA00022448"/>
    </source>
</evidence>
<dbReference type="GO" id="GO:0017119">
    <property type="term" value="C:Golgi transport complex"/>
    <property type="evidence" value="ECO:0007669"/>
    <property type="project" value="InterPro"/>
</dbReference>
<feature type="region of interest" description="Disordered" evidence="9">
    <location>
        <begin position="1"/>
        <end position="29"/>
    </location>
</feature>
<dbReference type="PANTHER" id="PTHR21443:SF0">
    <property type="entry name" value="CONSERVED OLIGOMERIC GOLGI COMPLEX SUBUNIT 7"/>
    <property type="match status" value="1"/>
</dbReference>
<dbReference type="GO" id="GO:0000139">
    <property type="term" value="C:Golgi membrane"/>
    <property type="evidence" value="ECO:0007669"/>
    <property type="project" value="UniProtKB-SubCell"/>
</dbReference>
<evidence type="ECO:0000256" key="6">
    <source>
        <dbReference type="ARBA" id="ARBA00023034"/>
    </source>
</evidence>
<protein>
    <recommendedName>
        <fullName evidence="3">Conserved oligomeric Golgi complex subunit 7</fullName>
    </recommendedName>
    <alternativeName>
        <fullName evidence="8">Component of oligomeric Golgi complex 7</fullName>
    </alternativeName>
</protein>
<dbReference type="AlphaFoldDB" id="A0AAD5XLL0"/>
<dbReference type="Proteomes" id="UP001212152">
    <property type="component" value="Unassembled WGS sequence"/>
</dbReference>
<evidence type="ECO:0000256" key="1">
    <source>
        <dbReference type="ARBA" id="ARBA00004395"/>
    </source>
</evidence>
<feature type="compositionally biased region" description="Low complexity" evidence="9">
    <location>
        <begin position="72"/>
        <end position="90"/>
    </location>
</feature>
<evidence type="ECO:0000313" key="11">
    <source>
        <dbReference type="Proteomes" id="UP001212152"/>
    </source>
</evidence>
<name>A0AAD5XLL0_9FUNG</name>
<keyword evidence="5" id="KW-0653">Protein transport</keyword>
<feature type="compositionally biased region" description="Low complexity" evidence="9">
    <location>
        <begin position="105"/>
        <end position="123"/>
    </location>
</feature>
<dbReference type="GO" id="GO:0006890">
    <property type="term" value="P:retrograde vesicle-mediated transport, Golgi to endoplasmic reticulum"/>
    <property type="evidence" value="ECO:0007669"/>
    <property type="project" value="TreeGrafter"/>
</dbReference>
<evidence type="ECO:0000256" key="2">
    <source>
        <dbReference type="ARBA" id="ARBA00005831"/>
    </source>
</evidence>
<feature type="compositionally biased region" description="Pro residues" evidence="9">
    <location>
        <begin position="10"/>
        <end position="23"/>
    </location>
</feature>
<dbReference type="GO" id="GO:0007030">
    <property type="term" value="P:Golgi organization"/>
    <property type="evidence" value="ECO:0007669"/>
    <property type="project" value="TreeGrafter"/>
</dbReference>
<gene>
    <name evidence="10" type="ORF">HDU87_005719</name>
</gene>